<dbReference type="PRINTS" id="PR00344">
    <property type="entry name" value="BCTRLSENSOR"/>
</dbReference>
<dbReference type="InterPro" id="IPR011712">
    <property type="entry name" value="Sig_transdc_His_kin_sub3_dim/P"/>
</dbReference>
<dbReference type="EMBL" id="CP002042">
    <property type="protein sequence ID" value="ADH64550.1"/>
    <property type="molecule type" value="Genomic_DNA"/>
</dbReference>
<dbReference type="SMART" id="SM00387">
    <property type="entry name" value="HATPase_c"/>
    <property type="match status" value="1"/>
</dbReference>
<feature type="transmembrane region" description="Helical" evidence="16">
    <location>
        <begin position="68"/>
        <end position="91"/>
    </location>
</feature>
<comment type="catalytic activity">
    <reaction evidence="1">
        <text>ATP + protein L-histidine = ADP + protein N-phospho-L-histidine.</text>
        <dbReference type="EC" id="2.7.13.3"/>
    </reaction>
</comment>
<evidence type="ECO:0000259" key="17">
    <source>
        <dbReference type="PROSITE" id="PS50109"/>
    </source>
</evidence>
<keyword evidence="16" id="KW-1133">Transmembrane helix</keyword>
<dbReference type="AlphaFoldDB" id="D7BC53"/>
<dbReference type="KEGG" id="msv:Mesil_2703"/>
<dbReference type="InterPro" id="IPR036890">
    <property type="entry name" value="HATPase_C_sf"/>
</dbReference>
<accession>D7BC53</accession>
<dbReference type="GO" id="GO:0051539">
    <property type="term" value="F:4 iron, 4 sulfur cluster binding"/>
    <property type="evidence" value="ECO:0007669"/>
    <property type="project" value="UniProtKB-KW"/>
</dbReference>
<dbReference type="eggNOG" id="COG4585">
    <property type="taxonomic scope" value="Bacteria"/>
</dbReference>
<evidence type="ECO:0000256" key="2">
    <source>
        <dbReference type="ARBA" id="ARBA00001966"/>
    </source>
</evidence>
<dbReference type="GO" id="GO:0046872">
    <property type="term" value="F:metal ion binding"/>
    <property type="evidence" value="ECO:0007669"/>
    <property type="project" value="UniProtKB-KW"/>
</dbReference>
<dbReference type="CDD" id="cd16917">
    <property type="entry name" value="HATPase_UhpB-NarQ-NarX-like"/>
    <property type="match status" value="1"/>
</dbReference>
<evidence type="ECO:0000256" key="4">
    <source>
        <dbReference type="ARBA" id="ARBA00012438"/>
    </source>
</evidence>
<dbReference type="InterPro" id="IPR004358">
    <property type="entry name" value="Sig_transdc_His_kin-like_C"/>
</dbReference>
<evidence type="ECO:0000313" key="19">
    <source>
        <dbReference type="Proteomes" id="UP000001916"/>
    </source>
</evidence>
<feature type="domain" description="Histidine kinase" evidence="17">
    <location>
        <begin position="358"/>
        <end position="552"/>
    </location>
</feature>
<keyword evidence="10 18" id="KW-0418">Kinase</keyword>
<dbReference type="HOGENOM" id="CLU_507917_0_0_0"/>
<protein>
    <recommendedName>
        <fullName evidence="5">Oxygen sensor histidine kinase NreB</fullName>
        <ecNumber evidence="4">2.7.13.3</ecNumber>
    </recommendedName>
    <alternativeName>
        <fullName evidence="15">Nitrogen regulation protein B</fullName>
    </alternativeName>
</protein>
<keyword evidence="11" id="KW-0408">Iron</keyword>
<evidence type="ECO:0000256" key="15">
    <source>
        <dbReference type="ARBA" id="ARBA00030800"/>
    </source>
</evidence>
<evidence type="ECO:0000256" key="1">
    <source>
        <dbReference type="ARBA" id="ARBA00000085"/>
    </source>
</evidence>
<evidence type="ECO:0000313" key="18">
    <source>
        <dbReference type="EMBL" id="ADH64550.1"/>
    </source>
</evidence>
<keyword evidence="6" id="KW-0004">4Fe-4S</keyword>
<dbReference type="PANTHER" id="PTHR24421">
    <property type="entry name" value="NITRATE/NITRITE SENSOR PROTEIN NARX-RELATED"/>
    <property type="match status" value="1"/>
</dbReference>
<keyword evidence="16" id="KW-0472">Membrane</keyword>
<dbReference type="Pfam" id="PF07730">
    <property type="entry name" value="HisKA_3"/>
    <property type="match status" value="1"/>
</dbReference>
<evidence type="ECO:0000256" key="9">
    <source>
        <dbReference type="ARBA" id="ARBA00022723"/>
    </source>
</evidence>
<evidence type="ECO:0000256" key="12">
    <source>
        <dbReference type="ARBA" id="ARBA00023012"/>
    </source>
</evidence>
<dbReference type="GO" id="GO:0016020">
    <property type="term" value="C:membrane"/>
    <property type="evidence" value="ECO:0007669"/>
    <property type="project" value="InterPro"/>
</dbReference>
<evidence type="ECO:0000256" key="8">
    <source>
        <dbReference type="ARBA" id="ARBA00022679"/>
    </source>
</evidence>
<evidence type="ECO:0000256" key="6">
    <source>
        <dbReference type="ARBA" id="ARBA00022485"/>
    </source>
</evidence>
<evidence type="ECO:0000256" key="7">
    <source>
        <dbReference type="ARBA" id="ARBA00022490"/>
    </source>
</evidence>
<sequence length="552" mass="61217">MIKDTHNKAAIPPGEVGPIPAGSASMDLVPSVYRFIRLARLILPFLIVMVVVIFEVTLRPMGISSQSFWVHLTFYGLLGPLVTFVTLEWIAQQVLERERAQAALFEANRRLSMVGRVLKRSLSAENLEQALRAIAEELREGLGREVALTLEGVQAASAGFVPAHATLTFPLVGLSGSLEVQLPYPPSPEEREYLEVLAGEVASALGEVRSRTRDLLTLYEVDQALRAEANLEKLLEGLLGRILEWAQAEGGGVMLLDEDHFLQPRIIRGLSLPGHAFLPEGAWARALETPTFVQDDLLALPLREQTPVGLLLVRGDAENLRTRMPFLRFLAAQVTFSVRNAQAYLRAEELALAEERNRIAREIHDGIAQALAFMALKLDLAERLLDTDRKRALAEMAQVRETLRAQIREVRRSIFALRPIDLERYGFLESLRRYSLAFAEQAGFRVRLDLPEQVELSQASELVLFRVLQEALTNAAKYARPGLVQVRLVSLGERGARLEVRDNGKGFAQAIPGGMGGFGLTQMRERVEARGGQFAVESVPGEGTTVRVELPY</sequence>
<keyword evidence="16" id="KW-0812">Transmembrane</keyword>
<dbReference type="EC" id="2.7.13.3" evidence="4"/>
<evidence type="ECO:0000256" key="16">
    <source>
        <dbReference type="SAM" id="Phobius"/>
    </source>
</evidence>
<keyword evidence="9" id="KW-0479">Metal-binding</keyword>
<keyword evidence="8 18" id="KW-0808">Transferase</keyword>
<evidence type="ECO:0000256" key="11">
    <source>
        <dbReference type="ARBA" id="ARBA00023004"/>
    </source>
</evidence>
<keyword evidence="19" id="KW-1185">Reference proteome</keyword>
<dbReference type="STRING" id="526227.Mesil_2703"/>
<dbReference type="GO" id="GO:0005737">
    <property type="term" value="C:cytoplasm"/>
    <property type="evidence" value="ECO:0007669"/>
    <property type="project" value="UniProtKB-SubCell"/>
</dbReference>
<dbReference type="PANTHER" id="PTHR24421:SF57">
    <property type="entry name" value="HISTIDINE KINASE DIMERISATION AND PHOSPHOACCEPTOR REGION"/>
    <property type="match status" value="1"/>
</dbReference>
<reference evidence="18 19" key="1">
    <citation type="journal article" date="2010" name="Stand. Genomic Sci.">
        <title>Complete genome sequence of Meiothermus silvanus type strain (VI-R2).</title>
        <authorList>
            <person name="Sikorski J."/>
            <person name="Tindall B.J."/>
            <person name="Lowry S."/>
            <person name="Lucas S."/>
            <person name="Nolan M."/>
            <person name="Copeland A."/>
            <person name="Glavina Del Rio T."/>
            <person name="Tice H."/>
            <person name="Cheng J.F."/>
            <person name="Han C."/>
            <person name="Pitluck S."/>
            <person name="Liolios K."/>
            <person name="Ivanova N."/>
            <person name="Mavromatis K."/>
            <person name="Mikhailova N."/>
            <person name="Pati A."/>
            <person name="Goodwin L."/>
            <person name="Chen A."/>
            <person name="Palaniappan K."/>
            <person name="Land M."/>
            <person name="Hauser L."/>
            <person name="Chang Y.J."/>
            <person name="Jeffries C.D."/>
            <person name="Rohde M."/>
            <person name="Goker M."/>
            <person name="Woyke T."/>
            <person name="Bristow J."/>
            <person name="Eisen J.A."/>
            <person name="Markowitz V."/>
            <person name="Hugenholtz P."/>
            <person name="Kyrpides N.C."/>
            <person name="Klenk H.P."/>
            <person name="Lapidus A."/>
        </authorList>
    </citation>
    <scope>NUCLEOTIDE SEQUENCE [LARGE SCALE GENOMIC DNA]</scope>
    <source>
        <strain evidence="19">ATCC 700542 / DSM 9946 / VI-R2</strain>
    </source>
</reference>
<proteinExistence type="predicted"/>
<dbReference type="SUPFAM" id="SSF55781">
    <property type="entry name" value="GAF domain-like"/>
    <property type="match status" value="1"/>
</dbReference>
<keyword evidence="13" id="KW-0411">Iron-sulfur</keyword>
<dbReference type="Pfam" id="PF02518">
    <property type="entry name" value="HATPase_c"/>
    <property type="match status" value="1"/>
</dbReference>
<dbReference type="PROSITE" id="PS50109">
    <property type="entry name" value="HIS_KIN"/>
    <property type="match status" value="1"/>
</dbReference>
<evidence type="ECO:0000256" key="5">
    <source>
        <dbReference type="ARBA" id="ARBA00017322"/>
    </source>
</evidence>
<dbReference type="GO" id="GO:0046983">
    <property type="term" value="F:protein dimerization activity"/>
    <property type="evidence" value="ECO:0007669"/>
    <property type="project" value="InterPro"/>
</dbReference>
<dbReference type="Gene3D" id="1.20.5.1930">
    <property type="match status" value="1"/>
</dbReference>
<dbReference type="InterPro" id="IPR005467">
    <property type="entry name" value="His_kinase_dom"/>
</dbReference>
<dbReference type="Gene3D" id="3.30.450.40">
    <property type="match status" value="1"/>
</dbReference>
<evidence type="ECO:0000256" key="14">
    <source>
        <dbReference type="ARBA" id="ARBA00024827"/>
    </source>
</evidence>
<keyword evidence="12" id="KW-0902">Two-component regulatory system</keyword>
<dbReference type="SUPFAM" id="SSF55874">
    <property type="entry name" value="ATPase domain of HSP90 chaperone/DNA topoisomerase II/histidine kinase"/>
    <property type="match status" value="1"/>
</dbReference>
<dbReference type="GO" id="GO:0000155">
    <property type="term" value="F:phosphorelay sensor kinase activity"/>
    <property type="evidence" value="ECO:0007669"/>
    <property type="project" value="InterPro"/>
</dbReference>
<comment type="cofactor">
    <cofactor evidence="2">
        <name>[4Fe-4S] cluster</name>
        <dbReference type="ChEBI" id="CHEBI:49883"/>
    </cofactor>
</comment>
<evidence type="ECO:0000256" key="3">
    <source>
        <dbReference type="ARBA" id="ARBA00004496"/>
    </source>
</evidence>
<dbReference type="InterPro" id="IPR003594">
    <property type="entry name" value="HATPase_dom"/>
</dbReference>
<dbReference type="InterPro" id="IPR029016">
    <property type="entry name" value="GAF-like_dom_sf"/>
</dbReference>
<gene>
    <name evidence="18" type="ordered locus">Mesil_2703</name>
</gene>
<evidence type="ECO:0000256" key="10">
    <source>
        <dbReference type="ARBA" id="ARBA00022777"/>
    </source>
</evidence>
<dbReference type="InterPro" id="IPR050482">
    <property type="entry name" value="Sensor_HK_TwoCompSys"/>
</dbReference>
<feature type="transmembrane region" description="Helical" evidence="16">
    <location>
        <begin position="35"/>
        <end position="56"/>
    </location>
</feature>
<comment type="subcellular location">
    <subcellularLocation>
        <location evidence="3">Cytoplasm</location>
    </subcellularLocation>
</comment>
<organism evidence="18 19">
    <name type="scientific">Allomeiothermus silvanus (strain ATCC 700542 / DSM 9946 / NBRC 106475 / NCIMB 13440 / VI-R2)</name>
    <name type="common">Thermus silvanus</name>
    <dbReference type="NCBI Taxonomy" id="526227"/>
    <lineage>
        <taxon>Bacteria</taxon>
        <taxon>Thermotogati</taxon>
        <taxon>Deinococcota</taxon>
        <taxon>Deinococci</taxon>
        <taxon>Thermales</taxon>
        <taxon>Thermaceae</taxon>
        <taxon>Allomeiothermus</taxon>
    </lineage>
</organism>
<evidence type="ECO:0000256" key="13">
    <source>
        <dbReference type="ARBA" id="ARBA00023014"/>
    </source>
</evidence>
<name>D7BC53_ALLS1</name>
<dbReference type="Proteomes" id="UP000001916">
    <property type="component" value="Chromosome"/>
</dbReference>
<comment type="function">
    <text evidence="14">Member of the two-component regulatory system NreB/NreC involved in the control of dissimilatory nitrate/nitrite reduction in response to oxygen. NreB functions as a direct oxygen sensor histidine kinase which is autophosphorylated, in the absence of oxygen, probably at the conserved histidine residue, and transfers its phosphate group probably to a conserved aspartate residue of NreC. NreB/NreC activates the expression of the nitrate (narGHJI) and nitrite (nir) reductase operons, as well as the putative nitrate transporter gene narT.</text>
</comment>
<keyword evidence="7" id="KW-0963">Cytoplasm</keyword>
<dbReference type="Gene3D" id="3.30.565.10">
    <property type="entry name" value="Histidine kinase-like ATPase, C-terminal domain"/>
    <property type="match status" value="1"/>
</dbReference>